<comment type="subcellular location">
    <subcellularLocation>
        <location evidence="1">Endoplasmic reticulum</location>
    </subcellularLocation>
</comment>
<dbReference type="GO" id="GO:0006666">
    <property type="term" value="P:3-keto-sphinganine metabolic process"/>
    <property type="evidence" value="ECO:0007669"/>
    <property type="project" value="InterPro"/>
</dbReference>
<keyword evidence="9" id="KW-0443">Lipid metabolism</keyword>
<evidence type="ECO:0000256" key="9">
    <source>
        <dbReference type="ARBA" id="ARBA00023098"/>
    </source>
</evidence>
<accession>A0A485LWE0</accession>
<comment type="pathway">
    <text evidence="3">Sphingolipid metabolism.</text>
</comment>
<name>A0A485LWE0_9ZZZZ</name>
<dbReference type="SUPFAM" id="SSF51735">
    <property type="entry name" value="NAD(P)-binding Rossmann-fold domains"/>
    <property type="match status" value="1"/>
</dbReference>
<sequence length="276" mass="29768">MMNFAGAVAYLVGGSSGIGLAAARELASRGAHVVIIARETKRLDQALGSLSSLRVSPDQHCSAVSMDVSRWHEVAACMRDTVAATGAPDVLINCAGRACPGRFEEIDMERAEETLKINLMGCIHIARALVPCMKEKGGIIVNTSSVAGLVGVFGYTDYCASKYGVIGFSEALRSELKPWGIKVQVLCPPDTDTPGYAAENLTKPRETKMISSAAKIMTPEQVALALIKGMASDRFLIIPGLESRMIYLAKRVFPSLVEWVMDRQIRQCQNEMGDGR</sequence>
<evidence type="ECO:0000256" key="2">
    <source>
        <dbReference type="ARBA" id="ARBA00004760"/>
    </source>
</evidence>
<dbReference type="InterPro" id="IPR036291">
    <property type="entry name" value="NAD(P)-bd_dom_sf"/>
</dbReference>
<evidence type="ECO:0000256" key="10">
    <source>
        <dbReference type="ARBA" id="ARBA00026112"/>
    </source>
</evidence>
<dbReference type="PRINTS" id="PR00080">
    <property type="entry name" value="SDRFAMILY"/>
</dbReference>
<dbReference type="InterPro" id="IPR002347">
    <property type="entry name" value="SDR_fam"/>
</dbReference>
<dbReference type="GO" id="GO:0047560">
    <property type="term" value="F:3-dehydrosphinganine reductase activity"/>
    <property type="evidence" value="ECO:0007669"/>
    <property type="project" value="UniProtKB-EC"/>
</dbReference>
<dbReference type="InterPro" id="IPR020904">
    <property type="entry name" value="Sc_DH/Rdtase_CS"/>
</dbReference>
<evidence type="ECO:0000313" key="12">
    <source>
        <dbReference type="EMBL" id="VFU12571.1"/>
    </source>
</evidence>
<dbReference type="CDD" id="cd08939">
    <property type="entry name" value="KDSR-like_SDR_c"/>
    <property type="match status" value="1"/>
</dbReference>
<dbReference type="EMBL" id="CAADRM010000046">
    <property type="protein sequence ID" value="VFU12571.1"/>
    <property type="molecule type" value="Genomic_DNA"/>
</dbReference>
<dbReference type="InterPro" id="IPR057326">
    <property type="entry name" value="KR_dom"/>
</dbReference>
<organism evidence="12">
    <name type="scientific">anaerobic digester metagenome</name>
    <dbReference type="NCBI Taxonomy" id="1263854"/>
    <lineage>
        <taxon>unclassified sequences</taxon>
        <taxon>metagenomes</taxon>
        <taxon>ecological metagenomes</taxon>
    </lineage>
</organism>
<evidence type="ECO:0000259" key="11">
    <source>
        <dbReference type="SMART" id="SM00822"/>
    </source>
</evidence>
<dbReference type="AlphaFoldDB" id="A0A485LWE0"/>
<evidence type="ECO:0000256" key="6">
    <source>
        <dbReference type="ARBA" id="ARBA00022857"/>
    </source>
</evidence>
<feature type="domain" description="Ketoreductase" evidence="11">
    <location>
        <begin position="8"/>
        <end position="192"/>
    </location>
</feature>
<keyword evidence="6" id="KW-0521">NADP</keyword>
<evidence type="ECO:0000256" key="4">
    <source>
        <dbReference type="ARBA" id="ARBA00022741"/>
    </source>
</evidence>
<evidence type="ECO:0000256" key="1">
    <source>
        <dbReference type="ARBA" id="ARBA00004240"/>
    </source>
</evidence>
<dbReference type="PROSITE" id="PS00061">
    <property type="entry name" value="ADH_SHORT"/>
    <property type="match status" value="1"/>
</dbReference>
<dbReference type="SMART" id="SM00822">
    <property type="entry name" value="PKS_KR"/>
    <property type="match status" value="1"/>
</dbReference>
<dbReference type="EC" id="1.1.1.102" evidence="10"/>
<keyword evidence="5" id="KW-0256">Endoplasmic reticulum</keyword>
<keyword evidence="8 12" id="KW-0560">Oxidoreductase</keyword>
<proteinExistence type="predicted"/>
<dbReference type="PANTHER" id="PTHR43550">
    <property type="entry name" value="3-KETODIHYDROSPHINGOSINE REDUCTASE"/>
    <property type="match status" value="1"/>
</dbReference>
<keyword evidence="4" id="KW-0547">Nucleotide-binding</keyword>
<dbReference type="Pfam" id="PF00106">
    <property type="entry name" value="adh_short"/>
    <property type="match status" value="1"/>
</dbReference>
<comment type="pathway">
    <text evidence="2">Lipid metabolism; sphingolipid metabolism.</text>
</comment>
<dbReference type="PANTHER" id="PTHR43550:SF3">
    <property type="entry name" value="3-KETODIHYDROSPHINGOSINE REDUCTASE"/>
    <property type="match status" value="1"/>
</dbReference>
<dbReference type="FunFam" id="3.40.50.720:FF:000468">
    <property type="entry name" value="Short-chain dehydrogenase, putative"/>
    <property type="match status" value="1"/>
</dbReference>
<evidence type="ECO:0000256" key="3">
    <source>
        <dbReference type="ARBA" id="ARBA00004991"/>
    </source>
</evidence>
<protein>
    <recommendedName>
        <fullName evidence="10">3-dehydrosphinganine reductase</fullName>
        <ecNumber evidence="10">1.1.1.102</ecNumber>
    </recommendedName>
</protein>
<evidence type="ECO:0000256" key="5">
    <source>
        <dbReference type="ARBA" id="ARBA00022824"/>
    </source>
</evidence>
<gene>
    <name evidence="12" type="primary">bdhA</name>
    <name evidence="12" type="ORF">SCFA_140053</name>
</gene>
<dbReference type="Gene3D" id="3.40.50.720">
    <property type="entry name" value="NAD(P)-binding Rossmann-like Domain"/>
    <property type="match status" value="1"/>
</dbReference>
<dbReference type="GO" id="GO:0000166">
    <property type="term" value="F:nucleotide binding"/>
    <property type="evidence" value="ECO:0007669"/>
    <property type="project" value="UniProtKB-KW"/>
</dbReference>
<dbReference type="InterPro" id="IPR045022">
    <property type="entry name" value="KDSR-like"/>
</dbReference>
<dbReference type="PRINTS" id="PR00081">
    <property type="entry name" value="GDHRDH"/>
</dbReference>
<keyword evidence="7" id="KW-0746">Sphingolipid metabolism</keyword>
<dbReference type="GO" id="GO:0005789">
    <property type="term" value="C:endoplasmic reticulum membrane"/>
    <property type="evidence" value="ECO:0007669"/>
    <property type="project" value="TreeGrafter"/>
</dbReference>
<reference evidence="12" key="1">
    <citation type="submission" date="2019-03" db="EMBL/GenBank/DDBJ databases">
        <authorList>
            <person name="Hao L."/>
        </authorList>
    </citation>
    <scope>NUCLEOTIDE SEQUENCE</scope>
</reference>
<evidence type="ECO:0000256" key="7">
    <source>
        <dbReference type="ARBA" id="ARBA00022919"/>
    </source>
</evidence>
<evidence type="ECO:0000256" key="8">
    <source>
        <dbReference type="ARBA" id="ARBA00023002"/>
    </source>
</evidence>
<dbReference type="GO" id="GO:0030148">
    <property type="term" value="P:sphingolipid biosynthetic process"/>
    <property type="evidence" value="ECO:0007669"/>
    <property type="project" value="InterPro"/>
</dbReference>